<reference evidence="1" key="1">
    <citation type="submission" date="2020-04" db="EMBL/GenBank/DDBJ databases">
        <title>Draft genome resource of the tomato pathogen Pseudocercospora fuligena.</title>
        <authorList>
            <person name="Zaccaron A."/>
        </authorList>
    </citation>
    <scope>NUCLEOTIDE SEQUENCE</scope>
    <source>
        <strain evidence="1">PF001</strain>
    </source>
</reference>
<proteinExistence type="predicted"/>
<protein>
    <recommendedName>
        <fullName evidence="3">Transcriptional regulator</fullName>
    </recommendedName>
</protein>
<dbReference type="OrthoDB" id="2101473at2759"/>
<name>A0A8H6RNA4_9PEZI</name>
<dbReference type="PIRSF" id="PIRSF010372">
    <property type="entry name" value="PaiB"/>
    <property type="match status" value="1"/>
</dbReference>
<sequence length="261" mass="29215">MHLVAAHAEYHIPTLVQFLKRNTLGLLITNITSSKEAALQASHIPWVIDENPDPEQLPKLRGHIARMNPQVKSIVEQTSTQPPIHEGSTAKTLKDEVLIMFNGPVHGYVSPKFYIETKPSTGKVVPTWDYTSVQAYGVATVYHDSKSSETISFLRNQLDALTSHSEKDVEGDAWKIDDAPESYVELLMKNIIGIEIEVTRLEGRMKMSQDKSFKDRVGVAEGFEGMGTEAGRILAGEVRIYAEVFDEKKKVRRQQRVDAQG</sequence>
<gene>
    <name evidence="1" type="ORF">HII31_04861</name>
</gene>
<dbReference type="InterPro" id="IPR012349">
    <property type="entry name" value="Split_barrel_FMN-bd"/>
</dbReference>
<dbReference type="SUPFAM" id="SSF50475">
    <property type="entry name" value="FMN-binding split barrel"/>
    <property type="match status" value="1"/>
</dbReference>
<dbReference type="EMBL" id="JABCIY010000071">
    <property type="protein sequence ID" value="KAF7193792.1"/>
    <property type="molecule type" value="Genomic_DNA"/>
</dbReference>
<dbReference type="InterPro" id="IPR007396">
    <property type="entry name" value="TR_PAI2-type"/>
</dbReference>
<dbReference type="Proteomes" id="UP000660729">
    <property type="component" value="Unassembled WGS sequence"/>
</dbReference>
<evidence type="ECO:0000313" key="2">
    <source>
        <dbReference type="Proteomes" id="UP000660729"/>
    </source>
</evidence>
<keyword evidence="2" id="KW-1185">Reference proteome</keyword>
<dbReference type="AlphaFoldDB" id="A0A8H6RNA4"/>
<dbReference type="Gene3D" id="2.30.110.10">
    <property type="entry name" value="Electron Transport, Fmn-binding Protein, Chain A"/>
    <property type="match status" value="1"/>
</dbReference>
<comment type="caution">
    <text evidence="1">The sequence shown here is derived from an EMBL/GenBank/DDBJ whole genome shotgun (WGS) entry which is preliminary data.</text>
</comment>
<accession>A0A8H6RNA4</accession>
<evidence type="ECO:0008006" key="3">
    <source>
        <dbReference type="Google" id="ProtNLM"/>
    </source>
</evidence>
<dbReference type="PANTHER" id="PTHR35802">
    <property type="entry name" value="PROTEASE SYNTHASE AND SPORULATION PROTEIN PAI 2"/>
    <property type="match status" value="1"/>
</dbReference>
<organism evidence="1 2">
    <name type="scientific">Pseudocercospora fuligena</name>
    <dbReference type="NCBI Taxonomy" id="685502"/>
    <lineage>
        <taxon>Eukaryota</taxon>
        <taxon>Fungi</taxon>
        <taxon>Dikarya</taxon>
        <taxon>Ascomycota</taxon>
        <taxon>Pezizomycotina</taxon>
        <taxon>Dothideomycetes</taxon>
        <taxon>Dothideomycetidae</taxon>
        <taxon>Mycosphaerellales</taxon>
        <taxon>Mycosphaerellaceae</taxon>
        <taxon>Pseudocercospora</taxon>
    </lineage>
</organism>
<evidence type="ECO:0000313" key="1">
    <source>
        <dbReference type="EMBL" id="KAF7193792.1"/>
    </source>
</evidence>
<dbReference type="PANTHER" id="PTHR35802:SF1">
    <property type="entry name" value="PROTEASE SYNTHASE AND SPORULATION PROTEIN PAI 2"/>
    <property type="match status" value="1"/>
</dbReference>
<dbReference type="Pfam" id="PF04299">
    <property type="entry name" value="FMN_bind_2"/>
    <property type="match status" value="1"/>
</dbReference>